<dbReference type="PANTHER" id="PTHR31674">
    <property type="entry name" value="B3 DOMAIN-CONTAINING PROTEIN REM-LIKE 3-RELATED"/>
    <property type="match status" value="1"/>
</dbReference>
<feature type="compositionally biased region" description="Basic and acidic residues" evidence="6">
    <location>
        <begin position="286"/>
        <end position="298"/>
    </location>
</feature>
<dbReference type="EMBL" id="KB870808">
    <property type="protein sequence ID" value="EOA29399.1"/>
    <property type="molecule type" value="Genomic_DNA"/>
</dbReference>
<accession>R0HI61</accession>
<dbReference type="GO" id="GO:0003677">
    <property type="term" value="F:DNA binding"/>
    <property type="evidence" value="ECO:0007669"/>
    <property type="project" value="UniProtKB-KW"/>
</dbReference>
<dbReference type="CDD" id="cd10017">
    <property type="entry name" value="B3_DNA"/>
    <property type="match status" value="3"/>
</dbReference>
<dbReference type="SUPFAM" id="SSF101936">
    <property type="entry name" value="DNA-binding pseudobarrel domain"/>
    <property type="match status" value="3"/>
</dbReference>
<protein>
    <recommendedName>
        <fullName evidence="7">TF-B3 domain-containing protein</fullName>
    </recommendedName>
</protein>
<dbReference type="PROSITE" id="PS50863">
    <property type="entry name" value="B3"/>
    <property type="match status" value="3"/>
</dbReference>
<evidence type="ECO:0000256" key="1">
    <source>
        <dbReference type="ARBA" id="ARBA00004123"/>
    </source>
</evidence>
<comment type="subcellular location">
    <subcellularLocation>
        <location evidence="1">Nucleus</location>
    </subcellularLocation>
</comment>
<dbReference type="AlphaFoldDB" id="R0HI61"/>
<dbReference type="InterPro" id="IPR015300">
    <property type="entry name" value="DNA-bd_pseudobarrel_sf"/>
</dbReference>
<keyword evidence="9" id="KW-1185">Reference proteome</keyword>
<feature type="compositionally biased region" description="Basic and acidic residues" evidence="6">
    <location>
        <begin position="252"/>
        <end position="263"/>
    </location>
</feature>
<keyword evidence="4" id="KW-0804">Transcription</keyword>
<evidence type="ECO:0000256" key="2">
    <source>
        <dbReference type="ARBA" id="ARBA00023015"/>
    </source>
</evidence>
<feature type="region of interest" description="Disordered" evidence="6">
    <location>
        <begin position="1"/>
        <end position="22"/>
    </location>
</feature>
<dbReference type="GO" id="GO:0005634">
    <property type="term" value="C:nucleus"/>
    <property type="evidence" value="ECO:0007669"/>
    <property type="project" value="UniProtKB-SubCell"/>
</dbReference>
<dbReference type="InterPro" id="IPR039218">
    <property type="entry name" value="REM_fam"/>
</dbReference>
<evidence type="ECO:0000256" key="4">
    <source>
        <dbReference type="ARBA" id="ARBA00023163"/>
    </source>
</evidence>
<dbReference type="PANTHER" id="PTHR31674:SF96">
    <property type="entry name" value="B3 DOMAIN-CONTAINING PROTEIN REM-LIKE 3-RELATED"/>
    <property type="match status" value="1"/>
</dbReference>
<dbReference type="InterPro" id="IPR003340">
    <property type="entry name" value="B3_DNA-bd"/>
</dbReference>
<feature type="domain" description="TF-B3" evidence="7">
    <location>
        <begin position="124"/>
        <end position="224"/>
    </location>
</feature>
<evidence type="ECO:0000259" key="7">
    <source>
        <dbReference type="PROSITE" id="PS50863"/>
    </source>
</evidence>
<gene>
    <name evidence="8" type="ORF">CARUB_v10025688mg</name>
</gene>
<keyword evidence="2" id="KW-0805">Transcription regulation</keyword>
<name>R0HI61_9BRAS</name>
<dbReference type="STRING" id="81985.R0HI61"/>
<feature type="domain" description="TF-B3" evidence="7">
    <location>
        <begin position="26"/>
        <end position="122"/>
    </location>
</feature>
<proteinExistence type="predicted"/>
<keyword evidence="3" id="KW-0238">DNA-binding</keyword>
<feature type="domain" description="TF-B3" evidence="7">
    <location>
        <begin position="450"/>
        <end position="546"/>
    </location>
</feature>
<evidence type="ECO:0000313" key="9">
    <source>
        <dbReference type="Proteomes" id="UP000029121"/>
    </source>
</evidence>
<dbReference type="Pfam" id="PF02362">
    <property type="entry name" value="B3"/>
    <property type="match status" value="3"/>
</dbReference>
<feature type="compositionally biased region" description="Basic and acidic residues" evidence="6">
    <location>
        <begin position="419"/>
        <end position="432"/>
    </location>
</feature>
<feature type="non-terminal residue" evidence="8">
    <location>
        <position position="1"/>
    </location>
</feature>
<evidence type="ECO:0000313" key="8">
    <source>
        <dbReference type="EMBL" id="EOA29399.1"/>
    </source>
</evidence>
<organism evidence="8 9">
    <name type="scientific">Capsella rubella</name>
    <dbReference type="NCBI Taxonomy" id="81985"/>
    <lineage>
        <taxon>Eukaryota</taxon>
        <taxon>Viridiplantae</taxon>
        <taxon>Streptophyta</taxon>
        <taxon>Embryophyta</taxon>
        <taxon>Tracheophyta</taxon>
        <taxon>Spermatophyta</taxon>
        <taxon>Magnoliopsida</taxon>
        <taxon>eudicotyledons</taxon>
        <taxon>Gunneridae</taxon>
        <taxon>Pentapetalae</taxon>
        <taxon>rosids</taxon>
        <taxon>malvids</taxon>
        <taxon>Brassicales</taxon>
        <taxon>Brassicaceae</taxon>
        <taxon>Camelineae</taxon>
        <taxon>Capsella</taxon>
    </lineage>
</organism>
<dbReference type="SMART" id="SM01019">
    <property type="entry name" value="B3"/>
    <property type="match status" value="3"/>
</dbReference>
<dbReference type="Proteomes" id="UP000029121">
    <property type="component" value="Unassembled WGS sequence"/>
</dbReference>
<feature type="compositionally biased region" description="Basic and acidic residues" evidence="6">
    <location>
        <begin position="386"/>
        <end position="403"/>
    </location>
</feature>
<feature type="region of interest" description="Disordered" evidence="6">
    <location>
        <begin position="232"/>
        <end position="435"/>
    </location>
</feature>
<reference evidence="9" key="1">
    <citation type="journal article" date="2013" name="Nat. Genet.">
        <title>The Capsella rubella genome and the genomic consequences of rapid mating system evolution.</title>
        <authorList>
            <person name="Slotte T."/>
            <person name="Hazzouri K.M."/>
            <person name="Agren J.A."/>
            <person name="Koenig D."/>
            <person name="Maumus F."/>
            <person name="Guo Y.L."/>
            <person name="Steige K."/>
            <person name="Platts A.E."/>
            <person name="Escobar J.S."/>
            <person name="Newman L.K."/>
            <person name="Wang W."/>
            <person name="Mandakova T."/>
            <person name="Vello E."/>
            <person name="Smith L.M."/>
            <person name="Henz S.R."/>
            <person name="Steffen J."/>
            <person name="Takuno S."/>
            <person name="Brandvain Y."/>
            <person name="Coop G."/>
            <person name="Andolfatto P."/>
            <person name="Hu T.T."/>
            <person name="Blanchette M."/>
            <person name="Clark R.M."/>
            <person name="Quesneville H."/>
            <person name="Nordborg M."/>
            <person name="Gaut B.S."/>
            <person name="Lysak M.A."/>
            <person name="Jenkins J."/>
            <person name="Grimwood J."/>
            <person name="Chapman J."/>
            <person name="Prochnik S."/>
            <person name="Shu S."/>
            <person name="Rokhsar D."/>
            <person name="Schmutz J."/>
            <person name="Weigel D."/>
            <person name="Wright S.I."/>
        </authorList>
    </citation>
    <scope>NUCLEOTIDE SEQUENCE [LARGE SCALE GENOMIC DNA]</scope>
    <source>
        <strain evidence="9">cv. Monte Gargano</strain>
    </source>
</reference>
<evidence type="ECO:0000256" key="6">
    <source>
        <dbReference type="SAM" id="MobiDB-lite"/>
    </source>
</evidence>
<sequence length="549" mass="62289">LGRRKKVRTNKSEFKAGSSSSDDNNSFFVLVTDANLKADSLNLPKDYTYSSVLNKTCHKIVLTDGSNNSWELDLKFNQFSGCFYITRGWRHFCDENGKKAGNVFTFELTNRGETPLLTFSPSNSTLSYETSEGLDKFVTYIPADFLGKHGLDIETRMVTLLRKDGTRMLATLSREYSTSNLGRMSLTRGWRQFVKASHLKEGEHITFECIWQNATPILKLTETKSNIPIKRSRKKYTRASKKVSTVSTKPNVGKEPEKDKNMEEPIITALLPPTEDSRVVTEPLMNDEKEPEKDKNMEEPISALLPPTENNRVVTEPNRNDGKEPKKDKNMEEPISPLLPPTENNRVVTEPNRNDGKESEKDKNMEEPRSPLKPPTENNRVVTESNRNDGKELEKDNNMEEPRSPLQPPTENNRVVTEPNRDDGKELEKDQNIEEPTSPLISSLIQNRRVVVLPLVPADVKASTLWLPRKFMKDNGINKIGKIVMWGRNEVESWCGFLLSKDGMVAVGCGWENFCETNGVKIGESFSLEFIMRRADATPVLQFKPKSRS</sequence>
<feature type="compositionally biased region" description="Basic and acidic residues" evidence="6">
    <location>
        <begin position="318"/>
        <end position="332"/>
    </location>
</feature>
<feature type="compositionally biased region" description="Basic residues" evidence="6">
    <location>
        <begin position="232"/>
        <end position="241"/>
    </location>
</feature>
<evidence type="ECO:0000256" key="3">
    <source>
        <dbReference type="ARBA" id="ARBA00023125"/>
    </source>
</evidence>
<feature type="compositionally biased region" description="Basic and acidic residues" evidence="6">
    <location>
        <begin position="352"/>
        <end position="370"/>
    </location>
</feature>
<dbReference type="Gene3D" id="2.40.330.10">
    <property type="entry name" value="DNA-binding pseudobarrel domain"/>
    <property type="match status" value="3"/>
</dbReference>
<feature type="compositionally biased region" description="Polar residues" evidence="6">
    <location>
        <begin position="376"/>
        <end position="385"/>
    </location>
</feature>
<keyword evidence="5" id="KW-0539">Nucleus</keyword>
<evidence type="ECO:0000256" key="5">
    <source>
        <dbReference type="ARBA" id="ARBA00023242"/>
    </source>
</evidence>